<dbReference type="InterPro" id="IPR036705">
    <property type="entry name" value="Ribosyl_crysJ1_sf"/>
</dbReference>
<dbReference type="InterPro" id="IPR050792">
    <property type="entry name" value="ADP-ribosylglycohydrolase"/>
</dbReference>
<proteinExistence type="predicted"/>
<reference evidence="2" key="1">
    <citation type="submission" date="2025-08" db="UniProtKB">
        <authorList>
            <consortium name="RefSeq"/>
        </authorList>
    </citation>
    <scope>IDENTIFICATION</scope>
    <source>
        <tissue evidence="2">Testes</tissue>
    </source>
</reference>
<sequence>MLDRYKAGMVLSAVGDALGYRNGAWEFNMSGKEIHKELEILGGLHKITVSLPNWKVSDDTVMHIATAEALVTNKMVGEDLFLEIVGKYISACKTDMNGRLPGMALWGQYSS</sequence>
<name>A0ABM0M3V5_SACKO</name>
<dbReference type="InterPro" id="IPR005502">
    <property type="entry name" value="Ribosyl_crysJ1"/>
</dbReference>
<organism evidence="1 2">
    <name type="scientific">Saccoglossus kowalevskii</name>
    <name type="common">Acorn worm</name>
    <dbReference type="NCBI Taxonomy" id="10224"/>
    <lineage>
        <taxon>Eukaryota</taxon>
        <taxon>Metazoa</taxon>
        <taxon>Hemichordata</taxon>
        <taxon>Enteropneusta</taxon>
        <taxon>Harrimaniidae</taxon>
        <taxon>Saccoglossus</taxon>
    </lineage>
</organism>
<gene>
    <name evidence="2" type="primary">LOC102802010</name>
</gene>
<dbReference type="GeneID" id="102802010"/>
<dbReference type="Proteomes" id="UP000694865">
    <property type="component" value="Unplaced"/>
</dbReference>
<protein>
    <submittedName>
        <fullName evidence="2">Protein ADP-ribosylarginine hydrolase-like</fullName>
    </submittedName>
</protein>
<evidence type="ECO:0000313" key="1">
    <source>
        <dbReference type="Proteomes" id="UP000694865"/>
    </source>
</evidence>
<dbReference type="Pfam" id="PF03747">
    <property type="entry name" value="ADP_ribosyl_GH"/>
    <property type="match status" value="1"/>
</dbReference>
<dbReference type="SUPFAM" id="SSF101478">
    <property type="entry name" value="ADP-ribosylglycohydrolase"/>
    <property type="match status" value="1"/>
</dbReference>
<evidence type="ECO:0000313" key="2">
    <source>
        <dbReference type="RefSeq" id="XP_006814696.1"/>
    </source>
</evidence>
<keyword evidence="1" id="KW-1185">Reference proteome</keyword>
<dbReference type="RefSeq" id="XP_006814696.1">
    <property type="nucleotide sequence ID" value="XM_006814633.1"/>
</dbReference>
<accession>A0ABM0M3V5</accession>
<dbReference type="PANTHER" id="PTHR16222">
    <property type="entry name" value="ADP-RIBOSYLGLYCOHYDROLASE"/>
    <property type="match status" value="1"/>
</dbReference>
<dbReference type="PANTHER" id="PTHR16222:SF41">
    <property type="entry name" value="ADP-RIBOSYLARGININE HYDROLASE"/>
    <property type="match status" value="1"/>
</dbReference>
<dbReference type="Gene3D" id="1.10.4080.10">
    <property type="entry name" value="ADP-ribosylation/Crystallin J1"/>
    <property type="match status" value="1"/>
</dbReference>